<dbReference type="PANTHER" id="PTHR45641">
    <property type="entry name" value="TETRATRICOPEPTIDE REPEAT PROTEIN (AFU_ORTHOLOGUE AFUA_6G03870)"/>
    <property type="match status" value="1"/>
</dbReference>
<gene>
    <name evidence="4" type="ORF">CDEB00056_LOCUS15075</name>
    <name evidence="5" type="ORF">CDEB00056_LOCUS15076</name>
</gene>
<evidence type="ECO:0000256" key="2">
    <source>
        <dbReference type="ARBA" id="ARBA00022803"/>
    </source>
</evidence>
<keyword evidence="2" id="KW-0802">TPR repeat</keyword>
<sequence>MSKHYLPSGISTRPPRHHRRKRNEKKLKFNDTESMKALREESVIQSGLSFISSFHSHSAKRGKTFDTIADRSHKEHLDMPATSNGDVNAFLGVRPCIDDDSDVIRIQELSSPISERRIKGMNGAGMRDYTNPTRQGCLRSEGGDSCYHLDDEAFIRLGPRGIRSSISRRFGRRRSRSLSKSNAMLDTHFVPSDASTIMIPPIVAQRKTKRKLHWRVGSLVKKPKQKKATKYRDCVQHGSSELSYAEKTVKSFHTFHSTETMKMENNGPNHHRSFLGSTRKGHLLRDASADLKSPTGTESTVSSLDSDDEIDNIEALNLEQLEESLPQRTIGLFLFNNSSSIEHVGIAKHRKIGKGSLPPLGVTAKNRVNVKAAELPSNSRASTLSGSISEDDDGASGGVLWELAKEIAISEGRSPIKTKDKENIRKLSFQQSIISSEDSSVQIIQSERNLRAIHRLALQHLHFREWDEAIYVLEEMLRGVQEVYGPGHHRVGTVLHNLASTFMRAKRFDKAIQASRKAIDIRRSALGPSHADVAVSHSLMGLAHMETEQHDLAMCSLQRALAIRRKLIPRNDKKIVRLLNNIGCSQFDLGKLQDAASAFEEALQVQRSIMKMSKKTGIGEETEGSIGVNHCLLGIASTLCNLGSIKLRWKQHNGALAYLEEALLIQQSVYGEVHSLVENTKDTIDFIVAQSKQNPKKSSGRAVDNIICRMQGVGFEENSSNSMRMYNPLKALTDVMSLKKAEWVQIFEEFGGSPKLCMNCLSVADEMSISDRYFEGEGEDHAGRDLHWI</sequence>
<evidence type="ECO:0000256" key="3">
    <source>
        <dbReference type="SAM" id="MobiDB-lite"/>
    </source>
</evidence>
<dbReference type="PANTHER" id="PTHR45641:SF19">
    <property type="entry name" value="NEPHROCYSTIN-3"/>
    <property type="match status" value="1"/>
</dbReference>
<evidence type="ECO:0008006" key="6">
    <source>
        <dbReference type="Google" id="ProtNLM"/>
    </source>
</evidence>
<feature type="region of interest" description="Disordered" evidence="3">
    <location>
        <begin position="287"/>
        <end position="306"/>
    </location>
</feature>
<dbReference type="Pfam" id="PF13424">
    <property type="entry name" value="TPR_12"/>
    <property type="match status" value="1"/>
</dbReference>
<dbReference type="SMART" id="SM00028">
    <property type="entry name" value="TPR"/>
    <property type="match status" value="4"/>
</dbReference>
<protein>
    <recommendedName>
        <fullName evidence="6">Kinesin light chain</fullName>
    </recommendedName>
</protein>
<reference evidence="4" key="1">
    <citation type="submission" date="2021-01" db="EMBL/GenBank/DDBJ databases">
        <authorList>
            <person name="Corre E."/>
            <person name="Pelletier E."/>
            <person name="Niang G."/>
            <person name="Scheremetjew M."/>
            <person name="Finn R."/>
            <person name="Kale V."/>
            <person name="Holt S."/>
            <person name="Cochrane G."/>
            <person name="Meng A."/>
            <person name="Brown T."/>
            <person name="Cohen L."/>
        </authorList>
    </citation>
    <scope>NUCLEOTIDE SEQUENCE</scope>
    <source>
        <strain evidence="4">MM31A-1</strain>
    </source>
</reference>
<dbReference type="Pfam" id="PF13181">
    <property type="entry name" value="TPR_8"/>
    <property type="match status" value="1"/>
</dbReference>
<evidence type="ECO:0000313" key="5">
    <source>
        <dbReference type="EMBL" id="CAE0470223.1"/>
    </source>
</evidence>
<dbReference type="InterPro" id="IPR011990">
    <property type="entry name" value="TPR-like_helical_dom_sf"/>
</dbReference>
<feature type="compositionally biased region" description="Polar residues" evidence="3">
    <location>
        <begin position="294"/>
        <end position="304"/>
    </location>
</feature>
<dbReference type="InterPro" id="IPR019734">
    <property type="entry name" value="TPR_rpt"/>
</dbReference>
<dbReference type="Gene3D" id="1.25.40.10">
    <property type="entry name" value="Tetratricopeptide repeat domain"/>
    <property type="match status" value="2"/>
</dbReference>
<feature type="region of interest" description="Disordered" evidence="3">
    <location>
        <begin position="1"/>
        <end position="22"/>
    </location>
</feature>
<organism evidence="4">
    <name type="scientific">Chaetoceros debilis</name>
    <dbReference type="NCBI Taxonomy" id="122233"/>
    <lineage>
        <taxon>Eukaryota</taxon>
        <taxon>Sar</taxon>
        <taxon>Stramenopiles</taxon>
        <taxon>Ochrophyta</taxon>
        <taxon>Bacillariophyta</taxon>
        <taxon>Coscinodiscophyceae</taxon>
        <taxon>Chaetocerotophycidae</taxon>
        <taxon>Chaetocerotales</taxon>
        <taxon>Chaetocerotaceae</taxon>
        <taxon>Chaetoceros</taxon>
    </lineage>
</organism>
<dbReference type="Pfam" id="PF13374">
    <property type="entry name" value="TPR_10"/>
    <property type="match status" value="1"/>
</dbReference>
<dbReference type="EMBL" id="HBIO01019567">
    <property type="protein sequence ID" value="CAE0470223.1"/>
    <property type="molecule type" value="Transcribed_RNA"/>
</dbReference>
<accession>A0A6S8WNC7</accession>
<dbReference type="EMBL" id="HBIO01019566">
    <property type="protein sequence ID" value="CAE0470222.1"/>
    <property type="molecule type" value="Transcribed_RNA"/>
</dbReference>
<dbReference type="AlphaFoldDB" id="A0A6S8WNC7"/>
<name>A0A6S8WNC7_9STRA</name>
<keyword evidence="1" id="KW-0677">Repeat</keyword>
<evidence type="ECO:0000256" key="1">
    <source>
        <dbReference type="ARBA" id="ARBA00022737"/>
    </source>
</evidence>
<dbReference type="SUPFAM" id="SSF48452">
    <property type="entry name" value="TPR-like"/>
    <property type="match status" value="1"/>
</dbReference>
<proteinExistence type="predicted"/>
<evidence type="ECO:0000313" key="4">
    <source>
        <dbReference type="EMBL" id="CAE0470222.1"/>
    </source>
</evidence>